<evidence type="ECO:0000313" key="3">
    <source>
        <dbReference type="Proteomes" id="UP000260991"/>
    </source>
</evidence>
<evidence type="ECO:0000256" key="1">
    <source>
        <dbReference type="SAM" id="MobiDB-lite"/>
    </source>
</evidence>
<gene>
    <name evidence="2" type="ORF">DWZ46_00395</name>
</gene>
<dbReference type="Proteomes" id="UP000260991">
    <property type="component" value="Unassembled WGS sequence"/>
</dbReference>
<sequence>MKKNLNVTAAVLDLRNVSEDTLASYEHIKLQAALMLTTPRVEALLAKYPVEMEVANSLPGGEDTVVSMVNGKANLTAAQKPEKDTILMVNGKLTIAADAADTLRSYNKIIVNGKALCPESLTAVVNEKAMVNGKLSVYPDEAVVLKGTVKLDKGFLIRAQSRLYWTEKQFVAVDAKLDVDALAAKGARFAAPKAVIAEPLAEKLVPLFTEDTELVILPEGVTFVDDDLKLTPAAVRRYGSKLYVTGDVNIPAESAGVLGKVEYLHVGGEVTVAAALEDAFYDIPDTEYSELRVLKGALMNDKPMVRITLEMLGLDPEGISCTDCALVTLDKALTAEDIVEKLRISDCACIRCTMAQEAAVSAVSTDVAQIKVTDAPEERDDGETVRRMGAQLTL</sequence>
<dbReference type="AlphaFoldDB" id="A0A3E2UDJ3"/>
<organism evidence="2 3">
    <name type="scientific">Faecalibacterium prausnitzii</name>
    <dbReference type="NCBI Taxonomy" id="853"/>
    <lineage>
        <taxon>Bacteria</taxon>
        <taxon>Bacillati</taxon>
        <taxon>Bacillota</taxon>
        <taxon>Clostridia</taxon>
        <taxon>Eubacteriales</taxon>
        <taxon>Oscillospiraceae</taxon>
        <taxon>Faecalibacterium</taxon>
    </lineage>
</organism>
<dbReference type="RefSeq" id="WP_158402012.1">
    <property type="nucleotide sequence ID" value="NZ_QVER01000001.1"/>
</dbReference>
<feature type="region of interest" description="Disordered" evidence="1">
    <location>
        <begin position="374"/>
        <end position="394"/>
    </location>
</feature>
<comment type="caution">
    <text evidence="2">The sequence shown here is derived from an EMBL/GenBank/DDBJ whole genome shotgun (WGS) entry which is preliminary data.</text>
</comment>
<reference evidence="2 3" key="1">
    <citation type="submission" date="2018-08" db="EMBL/GenBank/DDBJ databases">
        <title>A genome reference for cultivated species of the human gut microbiota.</title>
        <authorList>
            <person name="Zou Y."/>
            <person name="Xue W."/>
            <person name="Luo G."/>
        </authorList>
    </citation>
    <scope>NUCLEOTIDE SEQUENCE [LARGE SCALE GENOMIC DNA]</scope>
    <source>
        <strain evidence="2 3">AF32-8AC</strain>
    </source>
</reference>
<evidence type="ECO:0000313" key="2">
    <source>
        <dbReference type="EMBL" id="RGB93691.1"/>
    </source>
</evidence>
<accession>A0A3E2UDJ3</accession>
<name>A0A3E2UDJ3_9FIRM</name>
<proteinExistence type="predicted"/>
<dbReference type="EMBL" id="QVER01000001">
    <property type="protein sequence ID" value="RGB93691.1"/>
    <property type="molecule type" value="Genomic_DNA"/>
</dbReference>
<protein>
    <submittedName>
        <fullName evidence="2">Uncharacterized protein</fullName>
    </submittedName>
</protein>